<dbReference type="OrthoDB" id="10266325at2759"/>
<evidence type="ECO:0000313" key="2">
    <source>
        <dbReference type="EMBL" id="CAF0780093.1"/>
    </source>
</evidence>
<evidence type="ECO:0000259" key="1">
    <source>
        <dbReference type="Pfam" id="PF18648"/>
    </source>
</evidence>
<comment type="caution">
    <text evidence="2">The sequence shown here is derived from an EMBL/GenBank/DDBJ whole genome shotgun (WGS) entry which is preliminary data.</text>
</comment>
<organism evidence="2 3">
    <name type="scientific">Brachionus calyciflorus</name>
    <dbReference type="NCBI Taxonomy" id="104777"/>
    <lineage>
        <taxon>Eukaryota</taxon>
        <taxon>Metazoa</taxon>
        <taxon>Spiralia</taxon>
        <taxon>Gnathifera</taxon>
        <taxon>Rotifera</taxon>
        <taxon>Eurotatoria</taxon>
        <taxon>Monogononta</taxon>
        <taxon>Pseudotrocha</taxon>
        <taxon>Ploima</taxon>
        <taxon>Brachionidae</taxon>
        <taxon>Brachionus</taxon>
    </lineage>
</organism>
<gene>
    <name evidence="2" type="ORF">OXX778_LOCUS5413</name>
</gene>
<accession>A0A813RGR5</accession>
<reference evidence="2" key="1">
    <citation type="submission" date="2021-02" db="EMBL/GenBank/DDBJ databases">
        <authorList>
            <person name="Nowell W R."/>
        </authorList>
    </citation>
    <scope>NUCLEOTIDE SEQUENCE</scope>
    <source>
        <strain evidence="2">Ploen Becks lab</strain>
    </source>
</reference>
<proteinExistence type="predicted"/>
<dbReference type="AlphaFoldDB" id="A0A813RGR5"/>
<dbReference type="Pfam" id="PF18648">
    <property type="entry name" value="ADPRTs_Tse2"/>
    <property type="match status" value="1"/>
</dbReference>
<dbReference type="InterPro" id="IPR041018">
    <property type="entry name" value="ADPRTs_Tse2"/>
</dbReference>
<feature type="domain" description="Tse2 ADP-ribosyltransferase toxin" evidence="1">
    <location>
        <begin position="71"/>
        <end position="127"/>
    </location>
</feature>
<dbReference type="Proteomes" id="UP000663879">
    <property type="component" value="Unassembled WGS sequence"/>
</dbReference>
<name>A0A813RGR5_9BILA</name>
<evidence type="ECO:0000313" key="3">
    <source>
        <dbReference type="Proteomes" id="UP000663879"/>
    </source>
</evidence>
<protein>
    <recommendedName>
        <fullName evidence="1">Tse2 ADP-ribosyltransferase toxin domain-containing protein</fullName>
    </recommendedName>
</protein>
<keyword evidence="3" id="KW-1185">Reference proteome</keyword>
<dbReference type="EMBL" id="CAJNOC010000587">
    <property type="protein sequence ID" value="CAF0780093.1"/>
    <property type="molecule type" value="Genomic_DNA"/>
</dbReference>
<sequence length="142" mass="16696">MINQKLLGRYTKTFPITLFRLQPGYDVKLREFFRQQAKNLPSYDFKIMKDGLIHPMTTDEFIQPNGISGKCIYIIKEGVQLPENLVLLHEHTDHYSLQTTIACKEEDLNKRLTRFLKENGSLLSKDQLLKLIKENKMQQIKK</sequence>